<dbReference type="InterPro" id="IPR002372">
    <property type="entry name" value="PQQ_rpt_dom"/>
</dbReference>
<dbReference type="InterPro" id="IPR011047">
    <property type="entry name" value="Quinoprotein_ADH-like_sf"/>
</dbReference>
<dbReference type="PANTHER" id="PTHR32303:SF10">
    <property type="entry name" value="OUTER MEMBRANE PROTEIN ASSEMBLY FACTOR BAMB"/>
    <property type="match status" value="1"/>
</dbReference>
<dbReference type="Proteomes" id="UP000536909">
    <property type="component" value="Unassembled WGS sequence"/>
</dbReference>
<keyword evidence="6" id="KW-0560">Oxidoreductase</keyword>
<dbReference type="EMBL" id="JACHFV010000001">
    <property type="protein sequence ID" value="MBB5293339.1"/>
    <property type="molecule type" value="Genomic_DNA"/>
</dbReference>
<dbReference type="PROSITE" id="PS51007">
    <property type="entry name" value="CYTC"/>
    <property type="match status" value="1"/>
</dbReference>
<dbReference type="Pfam" id="PF01011">
    <property type="entry name" value="PQQ"/>
    <property type="match status" value="2"/>
</dbReference>
<dbReference type="InterPro" id="IPR009056">
    <property type="entry name" value="Cyt_c-like_dom"/>
</dbReference>
<dbReference type="InterPro" id="IPR036909">
    <property type="entry name" value="Cyt_c-like_dom_sf"/>
</dbReference>
<dbReference type="SUPFAM" id="SSF50998">
    <property type="entry name" value="Quinoprotein alcohol dehydrogenase-like"/>
    <property type="match status" value="1"/>
</dbReference>
<evidence type="ECO:0000256" key="1">
    <source>
        <dbReference type="ARBA" id="ARBA00001931"/>
    </source>
</evidence>
<dbReference type="SUPFAM" id="SSF46626">
    <property type="entry name" value="Cytochrome c"/>
    <property type="match status" value="1"/>
</dbReference>
<feature type="domain" description="Cytochrome c" evidence="10">
    <location>
        <begin position="47"/>
        <end position="125"/>
    </location>
</feature>
<evidence type="ECO:0000256" key="9">
    <source>
        <dbReference type="SAM" id="SignalP"/>
    </source>
</evidence>
<dbReference type="PANTHER" id="PTHR32303">
    <property type="entry name" value="QUINOPROTEIN ALCOHOL DEHYDROGENASE (CYTOCHROME C)"/>
    <property type="match status" value="1"/>
</dbReference>
<organism evidence="12 13">
    <name type="scientific">Deinococcus metallilatus</name>
    <dbReference type="NCBI Taxonomy" id="1211322"/>
    <lineage>
        <taxon>Bacteria</taxon>
        <taxon>Thermotogati</taxon>
        <taxon>Deinococcota</taxon>
        <taxon>Deinococci</taxon>
        <taxon>Deinococcales</taxon>
        <taxon>Deinococcaceae</taxon>
        <taxon>Deinococcus</taxon>
    </lineage>
</organism>
<protein>
    <submittedName>
        <fullName evidence="12">C-type cytochrome</fullName>
    </submittedName>
    <submittedName>
        <fullName evidence="11">PQQ-dependent dehydrogenase (Methanol/ethanol family)</fullName>
    </submittedName>
</protein>
<evidence type="ECO:0000259" key="10">
    <source>
        <dbReference type="PROSITE" id="PS51007"/>
    </source>
</evidence>
<evidence type="ECO:0000313" key="13">
    <source>
        <dbReference type="Proteomes" id="UP000308000"/>
    </source>
</evidence>
<keyword evidence="3 8" id="KW-0349">Heme</keyword>
<evidence type="ECO:0000256" key="4">
    <source>
        <dbReference type="ARBA" id="ARBA00022723"/>
    </source>
</evidence>
<dbReference type="Gene3D" id="1.10.760.10">
    <property type="entry name" value="Cytochrome c-like domain"/>
    <property type="match status" value="1"/>
</dbReference>
<keyword evidence="7 8" id="KW-0408">Iron</keyword>
<gene>
    <name evidence="12" type="ORF">FCS05_00935</name>
    <name evidence="11" type="ORF">HNQ10_000152</name>
</gene>
<feature type="chain" id="PRO_5042482971" evidence="9">
    <location>
        <begin position="29"/>
        <end position="678"/>
    </location>
</feature>
<evidence type="ECO:0000256" key="8">
    <source>
        <dbReference type="PROSITE-ProRule" id="PRU00433"/>
    </source>
</evidence>
<evidence type="ECO:0000256" key="3">
    <source>
        <dbReference type="ARBA" id="ARBA00022617"/>
    </source>
</evidence>
<evidence type="ECO:0000256" key="6">
    <source>
        <dbReference type="ARBA" id="ARBA00023002"/>
    </source>
</evidence>
<dbReference type="Gene3D" id="2.140.10.10">
    <property type="entry name" value="Quinoprotein alcohol dehydrogenase-like superfamily"/>
    <property type="match status" value="1"/>
</dbReference>
<dbReference type="GO" id="GO:0009055">
    <property type="term" value="F:electron transfer activity"/>
    <property type="evidence" value="ECO:0007669"/>
    <property type="project" value="InterPro"/>
</dbReference>
<dbReference type="SMART" id="SM00564">
    <property type="entry name" value="PQQ"/>
    <property type="match status" value="6"/>
</dbReference>
<dbReference type="Pfam" id="PF13442">
    <property type="entry name" value="Cytochrome_CBB3"/>
    <property type="match status" value="1"/>
</dbReference>
<keyword evidence="5 9" id="KW-0732">Signal</keyword>
<dbReference type="GO" id="GO:0016491">
    <property type="term" value="F:oxidoreductase activity"/>
    <property type="evidence" value="ECO:0007669"/>
    <property type="project" value="UniProtKB-KW"/>
</dbReference>
<evidence type="ECO:0000313" key="11">
    <source>
        <dbReference type="EMBL" id="MBB5293339.1"/>
    </source>
</evidence>
<reference evidence="11 14" key="2">
    <citation type="submission" date="2020-08" db="EMBL/GenBank/DDBJ databases">
        <title>Genomic Encyclopedia of Type Strains, Phase IV (KMG-IV): sequencing the most valuable type-strain genomes for metagenomic binning, comparative biology and taxonomic classification.</title>
        <authorList>
            <person name="Goeker M."/>
        </authorList>
    </citation>
    <scope>NUCLEOTIDE SEQUENCE [LARGE SCALE GENOMIC DNA]</scope>
    <source>
        <strain evidence="11 14">DSM 105434</strain>
    </source>
</reference>
<dbReference type="GO" id="GO:0046872">
    <property type="term" value="F:metal ion binding"/>
    <property type="evidence" value="ECO:0007669"/>
    <property type="project" value="UniProtKB-KW"/>
</dbReference>
<comment type="cofactor">
    <cofactor evidence="1">
        <name>pyrroloquinoline quinone</name>
        <dbReference type="ChEBI" id="CHEBI:58442"/>
    </cofactor>
</comment>
<evidence type="ECO:0000313" key="14">
    <source>
        <dbReference type="Proteomes" id="UP000536909"/>
    </source>
</evidence>
<proteinExistence type="inferred from homology"/>
<dbReference type="GO" id="GO:0020037">
    <property type="term" value="F:heme binding"/>
    <property type="evidence" value="ECO:0007669"/>
    <property type="project" value="InterPro"/>
</dbReference>
<feature type="signal peptide" evidence="9">
    <location>
        <begin position="1"/>
        <end position="28"/>
    </location>
</feature>
<dbReference type="RefSeq" id="WP_129117394.1">
    <property type="nucleotide sequence ID" value="NZ_BSUI01000012.1"/>
</dbReference>
<comment type="similarity">
    <text evidence="2">Belongs to the bacterial PQQ dehydrogenase family.</text>
</comment>
<dbReference type="Proteomes" id="UP000308000">
    <property type="component" value="Unassembled WGS sequence"/>
</dbReference>
<keyword evidence="14" id="KW-1185">Reference proteome</keyword>
<sequence>MTSSLKARYAAAGVLGLGGLTALTLALAATPASSASGSRSGPPFTAAQAKSGQQVYTASCQNCHGQQLQGGVGPALKGASFLSRWDNKPLSDLYNFTAHQMPLNAPGSLSQKQYLDVTAYILSQNGFTPGNKALDKNGLSTKLTSSGDRQQVQVPSQLPAPSRSVRQAVSTLPTQATLLKAADSDDWLMYNRDYLGQRYSPLDQITAANAGKLQRVCQFKTGQHGAFQVGPVEMNGVLYFTNAHSTFAINAANCNRQWTSTYTPKTAEPQPVDRGVALYDGKLFRGTTDGHLIALDKNTGGTLWDVWVANSNQGYFLSSAPIVWDGKVFIGEAGADWGTQGHVYAFDADTGKLIWTFDVIPTGDQPGADTWDKATTTAHGGGSMWTSYTLDPASGMLYVSVGNPAPDFAGDYRPGKNLYTDSVVVLNAQTGKLAWYAQQIANDYHDWDTAAAPVVYNANGKKYMAVADKGGHLYMYDRATHDRLNMIPVTTIQNSDAPLTTDGTRFCPGTLGGVEWNGPAYDPQTNTLYVNSVDWCATIKIGPVRYNAGSVFTGTTNGFGTFDPRAKANGWTHAIDASTGDIKWKREAGSPLVAAVTPTAGGVLFTGDQDGNFLVLNAKDGQVLYKAGTGGSVAGGVITYKLGDRQYVAVVSGNTSRTIWNTAGDETVLIYALPQGTQ</sequence>
<accession>A0AAJ5F794</accession>
<comment type="caution">
    <text evidence="12">The sequence shown here is derived from an EMBL/GenBank/DDBJ whole genome shotgun (WGS) entry which is preliminary data.</text>
</comment>
<evidence type="ECO:0000256" key="5">
    <source>
        <dbReference type="ARBA" id="ARBA00022729"/>
    </source>
</evidence>
<dbReference type="EMBL" id="VBRC01000001">
    <property type="protein sequence ID" value="TLK32060.1"/>
    <property type="molecule type" value="Genomic_DNA"/>
</dbReference>
<keyword evidence="4 8" id="KW-0479">Metal-binding</keyword>
<name>A0AAJ5F794_9DEIO</name>
<reference evidence="12 13" key="1">
    <citation type="submission" date="2019-04" db="EMBL/GenBank/DDBJ databases">
        <title>Deinococcus metalilatus MA1002 mutant No.5.</title>
        <authorList>
            <person name="Park W."/>
            <person name="Park C."/>
        </authorList>
    </citation>
    <scope>NUCLEOTIDE SEQUENCE [LARGE SCALE GENOMIC DNA]</scope>
    <source>
        <strain evidence="12 13">MA1002-m5</strain>
    </source>
</reference>
<dbReference type="AlphaFoldDB" id="A0AAJ5F794"/>
<evidence type="ECO:0000313" key="12">
    <source>
        <dbReference type="EMBL" id="TLK32060.1"/>
    </source>
</evidence>
<evidence type="ECO:0000256" key="2">
    <source>
        <dbReference type="ARBA" id="ARBA00008156"/>
    </source>
</evidence>
<evidence type="ECO:0000256" key="7">
    <source>
        <dbReference type="ARBA" id="ARBA00023004"/>
    </source>
</evidence>
<dbReference type="InterPro" id="IPR018391">
    <property type="entry name" value="PQQ_b-propeller_rpt"/>
</dbReference>